<evidence type="ECO:0000313" key="2">
    <source>
        <dbReference type="EMBL" id="TKS82741.1"/>
    </source>
</evidence>
<keyword evidence="1" id="KW-0732">Signal</keyword>
<dbReference type="Proteomes" id="UP000298787">
    <property type="component" value="Chromosome 14"/>
</dbReference>
<proteinExistence type="predicted"/>
<dbReference type="EMBL" id="CM014091">
    <property type="protein sequence ID" value="TKS82741.1"/>
    <property type="molecule type" value="Genomic_DNA"/>
</dbReference>
<dbReference type="AlphaFoldDB" id="A0A4U5V605"/>
<sequence>MKMRLQLFLVVSALICAAGKPLSKATARNKLLLISFDGFRWDYDQDVDTPNLDQLVSTKTFSVNSTWISFVLRYFELDVFGLSAHFIRTKHQI</sequence>
<feature type="chain" id="PRO_5020834724" evidence="1">
    <location>
        <begin position="20"/>
        <end position="93"/>
    </location>
</feature>
<evidence type="ECO:0000313" key="3">
    <source>
        <dbReference type="Proteomes" id="UP000298787"/>
    </source>
</evidence>
<accession>A0A4U5V605</accession>
<dbReference type="Gene3D" id="3.40.720.10">
    <property type="entry name" value="Alkaline Phosphatase, subunit A"/>
    <property type="match status" value="1"/>
</dbReference>
<organism evidence="2 3">
    <name type="scientific">Collichthys lucidus</name>
    <name type="common">Big head croaker</name>
    <name type="synonym">Sciaena lucida</name>
    <dbReference type="NCBI Taxonomy" id="240159"/>
    <lineage>
        <taxon>Eukaryota</taxon>
        <taxon>Metazoa</taxon>
        <taxon>Chordata</taxon>
        <taxon>Craniata</taxon>
        <taxon>Vertebrata</taxon>
        <taxon>Euteleostomi</taxon>
        <taxon>Actinopterygii</taxon>
        <taxon>Neopterygii</taxon>
        <taxon>Teleostei</taxon>
        <taxon>Neoteleostei</taxon>
        <taxon>Acanthomorphata</taxon>
        <taxon>Eupercaria</taxon>
        <taxon>Sciaenidae</taxon>
        <taxon>Collichthys</taxon>
    </lineage>
</organism>
<reference evidence="2 3" key="1">
    <citation type="submission" date="2019-01" db="EMBL/GenBank/DDBJ databases">
        <title>Genome Assembly of Collichthys lucidus.</title>
        <authorList>
            <person name="Cai M."/>
            <person name="Xiao S."/>
        </authorList>
    </citation>
    <scope>NUCLEOTIDE SEQUENCE [LARGE SCALE GENOMIC DNA]</scope>
    <source>
        <strain evidence="2">JT15FE1705JMU</strain>
        <tissue evidence="2">Muscle</tissue>
    </source>
</reference>
<evidence type="ECO:0000256" key="1">
    <source>
        <dbReference type="SAM" id="SignalP"/>
    </source>
</evidence>
<name>A0A4U5V605_COLLU</name>
<dbReference type="SUPFAM" id="SSF53649">
    <property type="entry name" value="Alkaline phosphatase-like"/>
    <property type="match status" value="1"/>
</dbReference>
<gene>
    <name evidence="2" type="ORF">D9C73_016850</name>
</gene>
<dbReference type="InterPro" id="IPR017850">
    <property type="entry name" value="Alkaline_phosphatase_core_sf"/>
</dbReference>
<dbReference type="STRING" id="240159.A0A4U5V605"/>
<protein>
    <submittedName>
        <fullName evidence="2">Ectonucleotide pyrophosphatase/phosphodiesterase family member 7</fullName>
    </submittedName>
</protein>
<keyword evidence="3" id="KW-1185">Reference proteome</keyword>
<feature type="signal peptide" evidence="1">
    <location>
        <begin position="1"/>
        <end position="19"/>
    </location>
</feature>